<dbReference type="GO" id="GO:0051082">
    <property type="term" value="F:unfolded protein binding"/>
    <property type="evidence" value="ECO:0007669"/>
    <property type="project" value="TreeGrafter"/>
</dbReference>
<accession>A0A674IXF1</accession>
<dbReference type="GeneTree" id="ENSGT01030000235381"/>
<protein>
    <recommendedName>
        <fullName evidence="1">J domain-containing protein</fullName>
    </recommendedName>
</protein>
<organism evidence="2 3">
    <name type="scientific">Terrapene triunguis</name>
    <name type="common">Three-toed box turtle</name>
    <dbReference type="NCBI Taxonomy" id="2587831"/>
    <lineage>
        <taxon>Eukaryota</taxon>
        <taxon>Metazoa</taxon>
        <taxon>Chordata</taxon>
        <taxon>Craniata</taxon>
        <taxon>Vertebrata</taxon>
        <taxon>Euteleostomi</taxon>
        <taxon>Archelosauria</taxon>
        <taxon>Testudinata</taxon>
        <taxon>Testudines</taxon>
        <taxon>Cryptodira</taxon>
        <taxon>Durocryptodira</taxon>
        <taxon>Testudinoidea</taxon>
        <taxon>Emydidae</taxon>
        <taxon>Terrapene</taxon>
    </lineage>
</organism>
<evidence type="ECO:0000313" key="2">
    <source>
        <dbReference type="Ensembl" id="ENSTMTP00000012973.1"/>
    </source>
</evidence>
<evidence type="ECO:0000259" key="1">
    <source>
        <dbReference type="PROSITE" id="PS50076"/>
    </source>
</evidence>
<dbReference type="PRINTS" id="PR00625">
    <property type="entry name" value="JDOMAIN"/>
</dbReference>
<name>A0A674IXF1_9SAUR</name>
<dbReference type="GO" id="GO:0051087">
    <property type="term" value="F:protein-folding chaperone binding"/>
    <property type="evidence" value="ECO:0007669"/>
    <property type="project" value="TreeGrafter"/>
</dbReference>
<dbReference type="Ensembl" id="ENSTMTT00000013422.1">
    <property type="protein sequence ID" value="ENSTMTP00000012973.1"/>
    <property type="gene ID" value="ENSTMTG00000009390.1"/>
</dbReference>
<dbReference type="Ensembl" id="ENSTMTT00000017408.1">
    <property type="protein sequence ID" value="ENSTMTP00000016814.1"/>
    <property type="gene ID" value="ENSTMTG00000012326.1"/>
</dbReference>
<dbReference type="GO" id="GO:0005737">
    <property type="term" value="C:cytoplasm"/>
    <property type="evidence" value="ECO:0007669"/>
    <property type="project" value="TreeGrafter"/>
</dbReference>
<dbReference type="AlphaFoldDB" id="A0A674IXF1"/>
<keyword evidence="3" id="KW-1185">Reference proteome</keyword>
<dbReference type="Proteomes" id="UP000472274">
    <property type="component" value="Unplaced"/>
</dbReference>
<dbReference type="GO" id="GO:0044183">
    <property type="term" value="F:protein folding chaperone"/>
    <property type="evidence" value="ECO:0007669"/>
    <property type="project" value="TreeGrafter"/>
</dbReference>
<evidence type="ECO:0000313" key="3">
    <source>
        <dbReference type="Proteomes" id="UP000472274"/>
    </source>
</evidence>
<dbReference type="Pfam" id="PF00226">
    <property type="entry name" value="DnaJ"/>
    <property type="match status" value="1"/>
</dbReference>
<dbReference type="CDD" id="cd06257">
    <property type="entry name" value="DnaJ"/>
    <property type="match status" value="1"/>
</dbReference>
<dbReference type="Gene3D" id="1.10.287.110">
    <property type="entry name" value="DnaJ domain"/>
    <property type="match status" value="1"/>
</dbReference>
<dbReference type="InterPro" id="IPR001623">
    <property type="entry name" value="DnaJ_domain"/>
</dbReference>
<dbReference type="SMART" id="SM00271">
    <property type="entry name" value="DnaJ"/>
    <property type="match status" value="1"/>
</dbReference>
<sequence length="60" mass="7168">MVNYYDILGIQRNASADDIKKAYRKLALKVHPDKNPENREFRPINTYTSMNLMFFLLFEL</sequence>
<dbReference type="PROSITE" id="PS50076">
    <property type="entry name" value="DNAJ_2"/>
    <property type="match status" value="1"/>
</dbReference>
<dbReference type="GO" id="GO:0005634">
    <property type="term" value="C:nucleus"/>
    <property type="evidence" value="ECO:0007669"/>
    <property type="project" value="TreeGrafter"/>
</dbReference>
<dbReference type="InterPro" id="IPR036869">
    <property type="entry name" value="J_dom_sf"/>
</dbReference>
<reference evidence="2" key="1">
    <citation type="submission" date="2025-05" db="UniProtKB">
        <authorList>
            <consortium name="Ensembl"/>
        </authorList>
    </citation>
    <scope>IDENTIFICATION</scope>
</reference>
<dbReference type="SUPFAM" id="SSF46565">
    <property type="entry name" value="Chaperone J-domain"/>
    <property type="match status" value="1"/>
</dbReference>
<dbReference type="PANTHER" id="PTHR43948:SF10">
    <property type="entry name" value="MRJ, ISOFORM E"/>
    <property type="match status" value="1"/>
</dbReference>
<proteinExistence type="predicted"/>
<dbReference type="PANTHER" id="PTHR43948">
    <property type="entry name" value="DNAJ HOMOLOG SUBFAMILY B"/>
    <property type="match status" value="1"/>
</dbReference>
<feature type="domain" description="J" evidence="1">
    <location>
        <begin position="3"/>
        <end position="60"/>
    </location>
</feature>